<name>A0ABP0TYS4_9BRYO</name>
<dbReference type="PANTHER" id="PTHR47926">
    <property type="entry name" value="PENTATRICOPEPTIDE REPEAT-CONTAINING PROTEIN"/>
    <property type="match status" value="1"/>
</dbReference>
<feature type="region of interest" description="Disordered" evidence="3">
    <location>
        <begin position="46"/>
        <end position="140"/>
    </location>
</feature>
<dbReference type="Pfam" id="PF14432">
    <property type="entry name" value="DYW_deaminase"/>
    <property type="match status" value="1"/>
</dbReference>
<dbReference type="InterPro" id="IPR046960">
    <property type="entry name" value="PPR_At4g14850-like_plant"/>
</dbReference>
<sequence length="647" mass="71244">MVNFLTTSSQLMNNNNNNKKIQSNLRVNRAAKLKQCKLDARREQWLSKGSQGTPVMISRSVSFGTGTGTHVEGKSTKKDAAARNWQQYLEDPQGGTEQKHDIGNGWSSSEATKSRSSSSCTSSSYNGSGSEDNDESHDAEDDWETAFDSLHIQSSIFQPETPPEGPSSEQTHHGEVKEPHDRKSSGAQVHQHPDYLQGTQLKPEYKYKTSGFGSRRSNVDLDRGKEVHDQIRKNGLESDVEVGNALIGMYSKCGATKEAFDLYCKMQRDGVGLNRITYISILKACASQAHLEEGKQVHCSIMKAGVEIDAWIGTALVDMYAKCGRLEDARQVFNSMPDRDIVSWNAMIVGLALHGFGKDSLEVFGQMRHEGIEPDAVTFVGVLSACSHSGLVEEGHAYFSSMYEDHGITPMGAHYCCMVDLLGRAGQLHEAENFIKTMPIKAHNAVWGALLGACNVHGNVDIAERAAEHCLGLEPKDAAVYVLLSHVYAGAGMWDSVAKVNLTMAARGVTKEAGVCRIEVNNKLHSFVAEDRTHPQSEEIYAELQKLTRQMKEAGYVPDTRFVMHDVDEQTKEQAVGHHGEKLAIAYGLISTAPGTTIHLFKNLRICGDCHTATKFISKIVGREIVARDTSRFHHFKDGTCSCGDYW</sequence>
<feature type="repeat" description="PPR" evidence="2">
    <location>
        <begin position="239"/>
        <end position="273"/>
    </location>
</feature>
<dbReference type="Gene3D" id="1.25.40.10">
    <property type="entry name" value="Tetratricopeptide repeat domain"/>
    <property type="match status" value="2"/>
</dbReference>
<dbReference type="NCBIfam" id="TIGR00756">
    <property type="entry name" value="PPR"/>
    <property type="match status" value="3"/>
</dbReference>
<dbReference type="Pfam" id="PF01535">
    <property type="entry name" value="PPR"/>
    <property type="match status" value="1"/>
</dbReference>
<evidence type="ECO:0000256" key="3">
    <source>
        <dbReference type="SAM" id="MobiDB-lite"/>
    </source>
</evidence>
<keyword evidence="6" id="KW-1185">Reference proteome</keyword>
<feature type="compositionally biased region" description="Acidic residues" evidence="3">
    <location>
        <begin position="131"/>
        <end position="140"/>
    </location>
</feature>
<reference evidence="5" key="1">
    <citation type="submission" date="2024-02" db="EMBL/GenBank/DDBJ databases">
        <authorList>
            <consortium name="ELIXIR-Norway"/>
            <consortium name="Elixir Norway"/>
        </authorList>
    </citation>
    <scope>NUCLEOTIDE SEQUENCE</scope>
</reference>
<organism evidence="5 6">
    <name type="scientific">Sphagnum troendelagicum</name>
    <dbReference type="NCBI Taxonomy" id="128251"/>
    <lineage>
        <taxon>Eukaryota</taxon>
        <taxon>Viridiplantae</taxon>
        <taxon>Streptophyta</taxon>
        <taxon>Embryophyta</taxon>
        <taxon>Bryophyta</taxon>
        <taxon>Sphagnophytina</taxon>
        <taxon>Sphagnopsida</taxon>
        <taxon>Sphagnales</taxon>
        <taxon>Sphagnaceae</taxon>
        <taxon>Sphagnum</taxon>
    </lineage>
</organism>
<dbReference type="Proteomes" id="UP001497512">
    <property type="component" value="Chromosome 16"/>
</dbReference>
<keyword evidence="1" id="KW-0677">Repeat</keyword>
<feature type="repeat" description="PPR" evidence="2">
    <location>
        <begin position="340"/>
        <end position="374"/>
    </location>
</feature>
<feature type="compositionally biased region" description="Basic and acidic residues" evidence="3">
    <location>
        <begin position="170"/>
        <end position="184"/>
    </location>
</feature>
<feature type="compositionally biased region" description="Low complexity" evidence="3">
    <location>
        <begin position="107"/>
        <end position="130"/>
    </location>
</feature>
<feature type="compositionally biased region" description="Basic and acidic residues" evidence="3">
    <location>
        <begin position="71"/>
        <end position="81"/>
    </location>
</feature>
<feature type="repeat" description="PPR" evidence="2">
    <location>
        <begin position="274"/>
        <end position="308"/>
    </location>
</feature>
<feature type="region of interest" description="Disordered" evidence="3">
    <location>
        <begin position="156"/>
        <end position="202"/>
    </location>
</feature>
<feature type="repeat" description="PPR" evidence="2">
    <location>
        <begin position="309"/>
        <end position="339"/>
    </location>
</feature>
<evidence type="ECO:0000256" key="1">
    <source>
        <dbReference type="ARBA" id="ARBA00022737"/>
    </source>
</evidence>
<dbReference type="InterPro" id="IPR046848">
    <property type="entry name" value="E_motif"/>
</dbReference>
<evidence type="ECO:0000313" key="6">
    <source>
        <dbReference type="Proteomes" id="UP001497512"/>
    </source>
</evidence>
<feature type="domain" description="DYW" evidence="4">
    <location>
        <begin position="555"/>
        <end position="647"/>
    </location>
</feature>
<evidence type="ECO:0000313" key="5">
    <source>
        <dbReference type="EMBL" id="CAK9208091.1"/>
    </source>
</evidence>
<dbReference type="InterPro" id="IPR046849">
    <property type="entry name" value="E2_motif"/>
</dbReference>
<dbReference type="Pfam" id="PF13041">
    <property type="entry name" value="PPR_2"/>
    <property type="match status" value="2"/>
</dbReference>
<protein>
    <recommendedName>
        <fullName evidence="4">DYW domain-containing protein</fullName>
    </recommendedName>
</protein>
<dbReference type="InterPro" id="IPR032867">
    <property type="entry name" value="DYW_dom"/>
</dbReference>
<gene>
    <name evidence="5" type="ORF">CSSPTR1EN2_LOCUS9133</name>
</gene>
<dbReference type="Pfam" id="PF20430">
    <property type="entry name" value="Eplus_motif"/>
    <property type="match status" value="1"/>
</dbReference>
<dbReference type="Pfam" id="PF20431">
    <property type="entry name" value="E_motif"/>
    <property type="match status" value="1"/>
</dbReference>
<dbReference type="PANTHER" id="PTHR47926:SF471">
    <property type="entry name" value="DYW DOMAIN-CONTAINING PROTEIN"/>
    <property type="match status" value="1"/>
</dbReference>
<evidence type="ECO:0000259" key="4">
    <source>
        <dbReference type="Pfam" id="PF14432"/>
    </source>
</evidence>
<dbReference type="InterPro" id="IPR002885">
    <property type="entry name" value="PPR_rpt"/>
</dbReference>
<feature type="compositionally biased region" description="Polar residues" evidence="3">
    <location>
        <begin position="47"/>
        <end position="64"/>
    </location>
</feature>
<dbReference type="EMBL" id="OZ019908">
    <property type="protein sequence ID" value="CAK9208091.1"/>
    <property type="molecule type" value="Genomic_DNA"/>
</dbReference>
<dbReference type="PROSITE" id="PS51375">
    <property type="entry name" value="PPR"/>
    <property type="match status" value="4"/>
</dbReference>
<evidence type="ECO:0000256" key="2">
    <source>
        <dbReference type="PROSITE-ProRule" id="PRU00708"/>
    </source>
</evidence>
<proteinExistence type="predicted"/>
<accession>A0ABP0TYS4</accession>
<dbReference type="InterPro" id="IPR011990">
    <property type="entry name" value="TPR-like_helical_dom_sf"/>
</dbReference>